<proteinExistence type="predicted"/>
<dbReference type="EMBL" id="PDOB01000043">
    <property type="protein sequence ID" value="PIL38229.1"/>
    <property type="molecule type" value="Genomic_DNA"/>
</dbReference>
<evidence type="ECO:0000256" key="3">
    <source>
        <dbReference type="SAM" id="SignalP"/>
    </source>
</evidence>
<dbReference type="RefSeq" id="WP_099917560.1">
    <property type="nucleotide sequence ID" value="NZ_BMHS01000033.1"/>
</dbReference>
<dbReference type="Pfam" id="PF01436">
    <property type="entry name" value="NHL"/>
    <property type="match status" value="2"/>
</dbReference>
<dbReference type="Proteomes" id="UP000228593">
    <property type="component" value="Unassembled WGS sequence"/>
</dbReference>
<dbReference type="PROSITE" id="PS51125">
    <property type="entry name" value="NHL"/>
    <property type="match status" value="2"/>
</dbReference>
<dbReference type="PANTHER" id="PTHR13833:SF71">
    <property type="entry name" value="NHL DOMAIN-CONTAINING PROTEIN"/>
    <property type="match status" value="1"/>
</dbReference>
<evidence type="ECO:0000256" key="2">
    <source>
        <dbReference type="PROSITE-ProRule" id="PRU00504"/>
    </source>
</evidence>
<keyword evidence="3" id="KW-0732">Signal</keyword>
<reference evidence="4 5" key="1">
    <citation type="submission" date="2017-10" db="EMBL/GenBank/DDBJ databases">
        <title>Massilia psychrophilum sp. nov., a novel purple-pigmented bacterium isolated from Tianshan glacier, Xinjiang Municipality, China.</title>
        <authorList>
            <person name="Wang H."/>
        </authorList>
    </citation>
    <scope>NUCLEOTIDE SEQUENCE [LARGE SCALE GENOMIC DNA]</scope>
    <source>
        <strain evidence="4 5">JCM 30813</strain>
    </source>
</reference>
<evidence type="ECO:0000313" key="5">
    <source>
        <dbReference type="Proteomes" id="UP000228593"/>
    </source>
</evidence>
<dbReference type="SUPFAM" id="SSF63829">
    <property type="entry name" value="Calcium-dependent phosphotriesterase"/>
    <property type="match status" value="1"/>
</dbReference>
<feature type="repeat" description="NHL" evidence="2">
    <location>
        <begin position="174"/>
        <end position="213"/>
    </location>
</feature>
<keyword evidence="5" id="KW-1185">Reference proteome</keyword>
<dbReference type="PANTHER" id="PTHR13833">
    <property type="match status" value="1"/>
</dbReference>
<organism evidence="4 5">
    <name type="scientific">Massilia psychrophila</name>
    <dbReference type="NCBI Taxonomy" id="1603353"/>
    <lineage>
        <taxon>Bacteria</taxon>
        <taxon>Pseudomonadati</taxon>
        <taxon>Pseudomonadota</taxon>
        <taxon>Betaproteobacteria</taxon>
        <taxon>Burkholderiales</taxon>
        <taxon>Oxalobacteraceae</taxon>
        <taxon>Telluria group</taxon>
        <taxon>Massilia</taxon>
    </lineage>
</organism>
<dbReference type="Gene3D" id="2.70.70.10">
    <property type="entry name" value="Glucose Permease (Domain IIA)"/>
    <property type="match status" value="1"/>
</dbReference>
<sequence length="714" mass="74791">MNRQTIIAALAGAAVLAAGAALNFALDARQAATPGPPVWLPAEAATRPAWTARATPLAGDGTDGIADGAGLGSRFSDPFGVVGDAHGNVFVADGGASNRIRRIGPDGLVATFAGGRTGFADGPAAAAAFDTPSALAIDRLGNLYVADTGNNAIRKVAPDGSVSTLAGGGEPGYLDGNGRAARFNGPVGVAVDREGNVYVADTYNDRIRRIGRDGTVTTLAGSGSPGSLDGTGTAAAFDTPSAIVVDKNGLLFVADTGNDAIRRIDKDGVVTTLAAPIEDEQRPLLRRPVALALTHDGYLYIGGGAGGRIVQLDPRGQYHALIDADRPPGHSYASDGSVRLYAPRGIAVQRDGSLVVADGDALQVVVLAPPRPGAPARQPMAPRVPPMAKSAVMPWPVGLQLKPHEVVGVMGEVRGSYDGESRHHFHAGLDVRADVGTRVLAMLPSTVSDPYPNWGFGELGEGISVGPLSYIHMRVGRDSTGKVLDQRFQLLQGAGGKPERMRVRRGTRFAVGDALGTVNPMAHVHLEYQPGGALVNPLTLSFVGLRDSVAPRIQSIALYDGSARRLLAKKDRRLRVARALGQISIVTEAYDQMDGNLARRRLGLYKLGYQLLHADGSPAAGFEAPRITQIYDRLPREREAVKLLYADSSGITVYGSKATRFVYAVNNTLRGGVALPGSWKVDSLTPGNYTLRIYAADYAGQLALEGRDLAITVE</sequence>
<comment type="caution">
    <text evidence="4">The sequence shown here is derived from an EMBL/GenBank/DDBJ whole genome shotgun (WGS) entry which is preliminary data.</text>
</comment>
<protein>
    <submittedName>
        <fullName evidence="4">Gluconolaconase</fullName>
    </submittedName>
</protein>
<name>A0A2G8SWR2_9BURK</name>
<accession>A0A2G8SWR2</accession>
<feature type="chain" id="PRO_5013715145" evidence="3">
    <location>
        <begin position="21"/>
        <end position="714"/>
    </location>
</feature>
<feature type="signal peptide" evidence="3">
    <location>
        <begin position="1"/>
        <end position="20"/>
    </location>
</feature>
<feature type="repeat" description="NHL" evidence="2">
    <location>
        <begin position="129"/>
        <end position="159"/>
    </location>
</feature>
<dbReference type="Gene3D" id="2.40.10.500">
    <property type="match status" value="1"/>
</dbReference>
<dbReference type="AlphaFoldDB" id="A0A2G8SWR2"/>
<dbReference type="InterPro" id="IPR011042">
    <property type="entry name" value="6-blade_b-propeller_TolB-like"/>
</dbReference>
<gene>
    <name evidence="4" type="ORF">CR103_19265</name>
</gene>
<evidence type="ECO:0000313" key="4">
    <source>
        <dbReference type="EMBL" id="PIL38229.1"/>
    </source>
</evidence>
<dbReference type="InterPro" id="IPR011055">
    <property type="entry name" value="Dup_hybrid_motif"/>
</dbReference>
<dbReference type="CDD" id="cd14953">
    <property type="entry name" value="NHL_like_1"/>
    <property type="match status" value="1"/>
</dbReference>
<evidence type="ECO:0000256" key="1">
    <source>
        <dbReference type="ARBA" id="ARBA00022737"/>
    </source>
</evidence>
<keyword evidence="1" id="KW-0677">Repeat</keyword>
<dbReference type="InterPro" id="IPR001258">
    <property type="entry name" value="NHL_repeat"/>
</dbReference>
<dbReference type="Gene3D" id="2.120.10.30">
    <property type="entry name" value="TolB, C-terminal domain"/>
    <property type="match status" value="3"/>
</dbReference>
<dbReference type="OrthoDB" id="9774579at2"/>